<evidence type="ECO:0000313" key="2">
    <source>
        <dbReference type="Proteomes" id="UP001501578"/>
    </source>
</evidence>
<reference evidence="1 2" key="1">
    <citation type="journal article" date="2019" name="Int. J. Syst. Evol. Microbiol.">
        <title>The Global Catalogue of Microorganisms (GCM) 10K type strain sequencing project: providing services to taxonomists for standard genome sequencing and annotation.</title>
        <authorList>
            <consortium name="The Broad Institute Genomics Platform"/>
            <consortium name="The Broad Institute Genome Sequencing Center for Infectious Disease"/>
            <person name="Wu L."/>
            <person name="Ma J."/>
        </authorList>
    </citation>
    <scope>NUCLEOTIDE SEQUENCE [LARGE SCALE GENOMIC DNA]</scope>
    <source>
        <strain evidence="1 2">JCM 11136</strain>
    </source>
</reference>
<keyword evidence="2" id="KW-1185">Reference proteome</keyword>
<sequence length="63" mass="6470">MSGLLAAGEPVAVWVTDGEVVGSVDAPAVQPATPIMRMAPAHATRLTLGTAAPHFAVLMPWHP</sequence>
<name>A0ABN1PDW8_9ACTN</name>
<dbReference type="Proteomes" id="UP001501578">
    <property type="component" value="Unassembled WGS sequence"/>
</dbReference>
<proteinExistence type="predicted"/>
<evidence type="ECO:0000313" key="1">
    <source>
        <dbReference type="EMBL" id="GAA0926883.1"/>
    </source>
</evidence>
<comment type="caution">
    <text evidence="1">The sequence shown here is derived from an EMBL/GenBank/DDBJ whole genome shotgun (WGS) entry which is preliminary data.</text>
</comment>
<organism evidence="1 2">
    <name type="scientific">Nonomuraea longicatena</name>
    <dbReference type="NCBI Taxonomy" id="83682"/>
    <lineage>
        <taxon>Bacteria</taxon>
        <taxon>Bacillati</taxon>
        <taxon>Actinomycetota</taxon>
        <taxon>Actinomycetes</taxon>
        <taxon>Streptosporangiales</taxon>
        <taxon>Streptosporangiaceae</taxon>
        <taxon>Nonomuraea</taxon>
    </lineage>
</organism>
<gene>
    <name evidence="1" type="ORF">GCM10009560_29090</name>
</gene>
<accession>A0ABN1PDW8</accession>
<dbReference type="EMBL" id="BAAAHQ010000012">
    <property type="protein sequence ID" value="GAA0926883.1"/>
    <property type="molecule type" value="Genomic_DNA"/>
</dbReference>
<protein>
    <submittedName>
        <fullName evidence="1">Uncharacterized protein</fullName>
    </submittedName>
</protein>